<dbReference type="EMBL" id="CYKH01002117">
    <property type="protein sequence ID" value="CUG93092.1"/>
    <property type="molecule type" value="Genomic_DNA"/>
</dbReference>
<evidence type="ECO:0000313" key="4">
    <source>
        <dbReference type="Proteomes" id="UP000051952"/>
    </source>
</evidence>
<protein>
    <recommendedName>
        <fullName evidence="2">Right handed beta helix domain-containing protein</fullName>
    </recommendedName>
</protein>
<dbReference type="InterPro" id="IPR012334">
    <property type="entry name" value="Pectin_lyas_fold"/>
</dbReference>
<dbReference type="VEuPathDB" id="TriTrypDB:BSAL_40715"/>
<dbReference type="Pfam" id="PF13229">
    <property type="entry name" value="Beta_helix"/>
    <property type="match status" value="1"/>
</dbReference>
<organism evidence="3 4">
    <name type="scientific">Bodo saltans</name>
    <name type="common">Flagellated protozoan</name>
    <dbReference type="NCBI Taxonomy" id="75058"/>
    <lineage>
        <taxon>Eukaryota</taxon>
        <taxon>Discoba</taxon>
        <taxon>Euglenozoa</taxon>
        <taxon>Kinetoplastea</taxon>
        <taxon>Metakinetoplastina</taxon>
        <taxon>Eubodonida</taxon>
        <taxon>Bodonidae</taxon>
        <taxon>Bodo</taxon>
    </lineage>
</organism>
<feature type="region of interest" description="Disordered" evidence="1">
    <location>
        <begin position="124"/>
        <end position="147"/>
    </location>
</feature>
<sequence>MADDAQQEEIGLEVEEWTEPVDITVLGDDGPSTIFVGGFSDVRTAKDGIEKMIYRDDKLVFLEGQYEGNLILDSTYLDGVQIIGEGEVVFSGQLVVAYSSYDPDRLLKVPQAAEVDEGAAAAVTEAGEDAAPPPEEEAEEEGEEGKKTVVVRPPKVALSNMKFLGGALTEGLATGYVDDCVFGTPFGEPALDYCATIASLSDVVFTRSKFYGSGKSVIYAFPRARGLFTECTFEGSIPAVTHAETIRRRRGYVPPPPPPPTAPTTVHCEVGLYFDDADIRVERSTVSQVGIGILCRDTCKDTVVDDCLVTKTSTTGILLMDSASPKIVRSRVNLNGRESLVVGNHSHPNIRGCAFAGDVRLKTQAVHTGL</sequence>
<name>A0A0S4JRX0_BODSA</name>
<feature type="compositionally biased region" description="Acidic residues" evidence="1">
    <location>
        <begin position="134"/>
        <end position="143"/>
    </location>
</feature>
<dbReference type="InterPro" id="IPR011050">
    <property type="entry name" value="Pectin_lyase_fold/virulence"/>
</dbReference>
<evidence type="ECO:0000256" key="1">
    <source>
        <dbReference type="SAM" id="MobiDB-lite"/>
    </source>
</evidence>
<keyword evidence="4" id="KW-1185">Reference proteome</keyword>
<dbReference type="InterPro" id="IPR039448">
    <property type="entry name" value="Beta_helix"/>
</dbReference>
<feature type="domain" description="Right handed beta helix" evidence="2">
    <location>
        <begin position="201"/>
        <end position="354"/>
    </location>
</feature>
<dbReference type="SUPFAM" id="SSF51126">
    <property type="entry name" value="Pectin lyase-like"/>
    <property type="match status" value="1"/>
</dbReference>
<reference evidence="4" key="1">
    <citation type="submission" date="2015-09" db="EMBL/GenBank/DDBJ databases">
        <authorList>
            <consortium name="Pathogen Informatics"/>
        </authorList>
    </citation>
    <scope>NUCLEOTIDE SEQUENCE [LARGE SCALE GENOMIC DNA]</scope>
    <source>
        <strain evidence="4">Lake Konstanz</strain>
    </source>
</reference>
<dbReference type="Proteomes" id="UP000051952">
    <property type="component" value="Unassembled WGS sequence"/>
</dbReference>
<gene>
    <name evidence="3" type="ORF">BSAL_40715</name>
</gene>
<dbReference type="AlphaFoldDB" id="A0A0S4JRX0"/>
<proteinExistence type="predicted"/>
<evidence type="ECO:0000313" key="3">
    <source>
        <dbReference type="EMBL" id="CUG93092.1"/>
    </source>
</evidence>
<dbReference type="Gene3D" id="2.160.20.10">
    <property type="entry name" value="Single-stranded right-handed beta-helix, Pectin lyase-like"/>
    <property type="match status" value="1"/>
</dbReference>
<evidence type="ECO:0000259" key="2">
    <source>
        <dbReference type="Pfam" id="PF13229"/>
    </source>
</evidence>
<feature type="non-terminal residue" evidence="3">
    <location>
        <position position="370"/>
    </location>
</feature>
<accession>A0A0S4JRX0</accession>